<dbReference type="Pfam" id="PF02397">
    <property type="entry name" value="Bac_transf"/>
    <property type="match status" value="1"/>
</dbReference>
<accession>A0A2I9CXK0</accession>
<dbReference type="OrthoDB" id="9808602at2"/>
<gene>
    <name evidence="9" type="ORF">DAERI_100176</name>
</gene>
<evidence type="ECO:0000256" key="1">
    <source>
        <dbReference type="ARBA" id="ARBA00004141"/>
    </source>
</evidence>
<evidence type="ECO:0000256" key="3">
    <source>
        <dbReference type="ARBA" id="ARBA00022679"/>
    </source>
</evidence>
<proteinExistence type="inferred from homology"/>
<feature type="transmembrane region" description="Helical" evidence="7">
    <location>
        <begin position="29"/>
        <end position="50"/>
    </location>
</feature>
<feature type="domain" description="Bacterial sugar transferase" evidence="8">
    <location>
        <begin position="282"/>
        <end position="474"/>
    </location>
</feature>
<dbReference type="PANTHER" id="PTHR30576:SF0">
    <property type="entry name" value="UNDECAPRENYL-PHOSPHATE N-ACETYLGALACTOSAMINYL 1-PHOSPHATE TRANSFERASE-RELATED"/>
    <property type="match status" value="1"/>
</dbReference>
<evidence type="ECO:0000259" key="8">
    <source>
        <dbReference type="Pfam" id="PF02397"/>
    </source>
</evidence>
<dbReference type="InterPro" id="IPR036291">
    <property type="entry name" value="NAD(P)-bd_dom_sf"/>
</dbReference>
<evidence type="ECO:0000256" key="7">
    <source>
        <dbReference type="SAM" id="Phobius"/>
    </source>
</evidence>
<evidence type="ECO:0000313" key="9">
    <source>
        <dbReference type="EMBL" id="GBF06813.1"/>
    </source>
</evidence>
<feature type="transmembrane region" description="Helical" evidence="7">
    <location>
        <begin position="98"/>
        <end position="114"/>
    </location>
</feature>
<keyword evidence="5 7" id="KW-1133">Transmembrane helix</keyword>
<comment type="caution">
    <text evidence="9">The sequence shown here is derived from an EMBL/GenBank/DDBJ whole genome shotgun (WGS) entry which is preliminary data.</text>
</comment>
<dbReference type="Proteomes" id="UP000236569">
    <property type="component" value="Unassembled WGS sequence"/>
</dbReference>
<evidence type="ECO:0000256" key="5">
    <source>
        <dbReference type="ARBA" id="ARBA00022989"/>
    </source>
</evidence>
<dbReference type="EMBL" id="BFAG01000010">
    <property type="protein sequence ID" value="GBF06813.1"/>
    <property type="molecule type" value="Genomic_DNA"/>
</dbReference>
<organism evidence="9 10">
    <name type="scientific">Deinococcus aerius</name>
    <dbReference type="NCBI Taxonomy" id="200253"/>
    <lineage>
        <taxon>Bacteria</taxon>
        <taxon>Thermotogati</taxon>
        <taxon>Deinococcota</taxon>
        <taxon>Deinococci</taxon>
        <taxon>Deinococcales</taxon>
        <taxon>Deinococcaceae</taxon>
        <taxon>Deinococcus</taxon>
    </lineage>
</organism>
<evidence type="ECO:0000256" key="6">
    <source>
        <dbReference type="ARBA" id="ARBA00023136"/>
    </source>
</evidence>
<feature type="transmembrane region" description="Helical" evidence="7">
    <location>
        <begin position="120"/>
        <end position="138"/>
    </location>
</feature>
<keyword evidence="4 7" id="KW-0812">Transmembrane</keyword>
<protein>
    <submittedName>
        <fullName evidence="9">UDP-phosphate galactosephosphotransferase</fullName>
    </submittedName>
</protein>
<reference evidence="10" key="1">
    <citation type="submission" date="2018-01" db="EMBL/GenBank/DDBJ databases">
        <title>Draft Genome Sequence of the Radioresistant Bacterium Deinococcus aerius TR0125, Isolated from the Higher Atmosphere above Japan.</title>
        <authorList>
            <person name="Satoh K."/>
            <person name="Arai H."/>
            <person name="Sanzen T."/>
            <person name="Kawaguchi Y."/>
            <person name="Hayashi H."/>
            <person name="Yokobori S."/>
            <person name="Yamagishi A."/>
            <person name="Oono Y."/>
            <person name="Narumi I."/>
        </authorList>
    </citation>
    <scope>NUCLEOTIDE SEQUENCE [LARGE SCALE GENOMIC DNA]</scope>
    <source>
        <strain evidence="10">TR0125</strain>
    </source>
</reference>
<comment type="subcellular location">
    <subcellularLocation>
        <location evidence="1">Membrane</location>
        <topology evidence="1">Multi-pass membrane protein</topology>
    </subcellularLocation>
</comment>
<keyword evidence="3 9" id="KW-0808">Transferase</keyword>
<sequence length="480" mass="52905">MQVSSDRLQYFNATRDAARLFRNRQLLNALVLALGDVLALSLALAGVAWWQHAELSTMPVSAGVWFVLVTWLGGAFFLQLLPSWGLGAPTEIKRLTELTLLVFASAVVALYFAQDEPGPGRVALVLGVLLAWPLVLLLRYGAKRLLLGAGLWGVPTVVYGGAETGQLLIAALQENTGYGYQPVGVFDDDPELRGTQIRGVPVLGSASGTLPQAPIAVLAMPGIGRERTLELLEGPLSGYRSVVLIPDLFEMESLWVKASDFGGVLGLEVSRNLLDPVARTVKRAFDLTAVLLSAPFWVPLCGLVALAIWLEDRQNPLFVQPRVGYGGRLFGTYKFRTMVPNAEAVLQRRLAEDPALRAEWEANFKLRKDPRITRVGAVLRKTSLDEFPQLLNVLLGQMSLVGPRPLPPYHQEQLSGQVQRLRERVHPGMTGLWQVSGRSEAGNLGMERWDPYYVRNWSLWLDMVILLRTLRVVLRGSGAY</sequence>
<dbReference type="Gene3D" id="3.40.50.720">
    <property type="entry name" value="NAD(P)-binding Rossmann-like Domain"/>
    <property type="match status" value="1"/>
</dbReference>
<feature type="transmembrane region" description="Helical" evidence="7">
    <location>
        <begin position="289"/>
        <end position="310"/>
    </location>
</feature>
<keyword evidence="10" id="KW-1185">Reference proteome</keyword>
<name>A0A2I9CXK0_9DEIO</name>
<dbReference type="RefSeq" id="WP_103130147.1">
    <property type="nucleotide sequence ID" value="NZ_BFAG01000010.1"/>
</dbReference>
<feature type="transmembrane region" description="Helical" evidence="7">
    <location>
        <begin position="62"/>
        <end position="86"/>
    </location>
</feature>
<dbReference type="PANTHER" id="PTHR30576">
    <property type="entry name" value="COLANIC BIOSYNTHESIS UDP-GLUCOSE LIPID CARRIER TRANSFERASE"/>
    <property type="match status" value="1"/>
</dbReference>
<comment type="similarity">
    <text evidence="2">Belongs to the bacterial sugar transferase family.</text>
</comment>
<evidence type="ECO:0000256" key="2">
    <source>
        <dbReference type="ARBA" id="ARBA00006464"/>
    </source>
</evidence>
<dbReference type="NCBIfam" id="TIGR03025">
    <property type="entry name" value="EPS_sugtrans"/>
    <property type="match status" value="1"/>
</dbReference>
<dbReference type="GO" id="GO:0016780">
    <property type="term" value="F:phosphotransferase activity, for other substituted phosphate groups"/>
    <property type="evidence" value="ECO:0007669"/>
    <property type="project" value="TreeGrafter"/>
</dbReference>
<dbReference type="Pfam" id="PF13727">
    <property type="entry name" value="CoA_binding_3"/>
    <property type="match status" value="1"/>
</dbReference>
<evidence type="ECO:0000313" key="10">
    <source>
        <dbReference type="Proteomes" id="UP000236569"/>
    </source>
</evidence>
<dbReference type="InterPro" id="IPR003362">
    <property type="entry name" value="Bact_transf"/>
</dbReference>
<keyword evidence="6 7" id="KW-0472">Membrane</keyword>
<dbReference type="InterPro" id="IPR017475">
    <property type="entry name" value="EPS_sugar_tfrase"/>
</dbReference>
<dbReference type="GO" id="GO:0016020">
    <property type="term" value="C:membrane"/>
    <property type="evidence" value="ECO:0007669"/>
    <property type="project" value="UniProtKB-SubCell"/>
</dbReference>
<dbReference type="SUPFAM" id="SSF51735">
    <property type="entry name" value="NAD(P)-binding Rossmann-fold domains"/>
    <property type="match status" value="1"/>
</dbReference>
<dbReference type="AlphaFoldDB" id="A0A2I9CXK0"/>
<evidence type="ECO:0000256" key="4">
    <source>
        <dbReference type="ARBA" id="ARBA00022692"/>
    </source>
</evidence>